<dbReference type="Pfam" id="PF14229">
    <property type="entry name" value="DUF4332"/>
    <property type="match status" value="1"/>
</dbReference>
<dbReference type="Proteomes" id="UP000707356">
    <property type="component" value="Unassembled WGS sequence"/>
</dbReference>
<evidence type="ECO:0000313" key="4">
    <source>
        <dbReference type="Proteomes" id="UP000707356"/>
    </source>
</evidence>
<comment type="caution">
    <text evidence="3">The sequence shown here is derived from an EMBL/GenBank/DDBJ whole genome shotgun (WGS) entry which is preliminary data.</text>
</comment>
<feature type="compositionally biased region" description="Low complexity" evidence="1">
    <location>
        <begin position="17"/>
        <end position="28"/>
    </location>
</feature>
<reference evidence="3" key="1">
    <citation type="submission" date="2021-05" db="EMBL/GenBank/DDBJ databases">
        <authorList>
            <person name="Pietrasiak N."/>
            <person name="Ward R."/>
            <person name="Stajich J.E."/>
            <person name="Kurbessoian T."/>
        </authorList>
    </citation>
    <scope>NUCLEOTIDE SEQUENCE</scope>
    <source>
        <strain evidence="3">GSE-TBD4-15B</strain>
    </source>
</reference>
<evidence type="ECO:0000256" key="1">
    <source>
        <dbReference type="SAM" id="MobiDB-lite"/>
    </source>
</evidence>
<dbReference type="InterPro" id="IPR025567">
    <property type="entry name" value="DUF4332"/>
</dbReference>
<protein>
    <submittedName>
        <fullName evidence="3">DUF4332 domain-containing protein</fullName>
    </submittedName>
</protein>
<gene>
    <name evidence="3" type="ORF">KME07_05095</name>
</gene>
<feature type="domain" description="DUF4332" evidence="2">
    <location>
        <begin position="42"/>
        <end position="163"/>
    </location>
</feature>
<proteinExistence type="predicted"/>
<reference evidence="3" key="2">
    <citation type="journal article" date="2022" name="Microbiol. Resour. Announc.">
        <title>Metagenome Sequencing to Explore Phylogenomics of Terrestrial Cyanobacteria.</title>
        <authorList>
            <person name="Ward R.D."/>
            <person name="Stajich J.E."/>
            <person name="Johansen J.R."/>
            <person name="Huntemann M."/>
            <person name="Clum A."/>
            <person name="Foster B."/>
            <person name="Foster B."/>
            <person name="Roux S."/>
            <person name="Palaniappan K."/>
            <person name="Varghese N."/>
            <person name="Mukherjee S."/>
            <person name="Reddy T.B.K."/>
            <person name="Daum C."/>
            <person name="Copeland A."/>
            <person name="Chen I.A."/>
            <person name="Ivanova N.N."/>
            <person name="Kyrpides N.C."/>
            <person name="Shapiro N."/>
            <person name="Eloe-Fadrosh E.A."/>
            <person name="Pietrasiak N."/>
        </authorList>
    </citation>
    <scope>NUCLEOTIDE SEQUENCE</scope>
    <source>
        <strain evidence="3">GSE-TBD4-15B</strain>
    </source>
</reference>
<dbReference type="EMBL" id="JAHHHV010000021">
    <property type="protein sequence ID" value="MBW4464802.1"/>
    <property type="molecule type" value="Genomic_DNA"/>
</dbReference>
<evidence type="ECO:0000259" key="2">
    <source>
        <dbReference type="Pfam" id="PF14229"/>
    </source>
</evidence>
<name>A0A951P8R1_9CYAN</name>
<feature type="region of interest" description="Disordered" evidence="1">
    <location>
        <begin position="1"/>
        <end position="28"/>
    </location>
</feature>
<evidence type="ECO:0000313" key="3">
    <source>
        <dbReference type="EMBL" id="MBW4464802.1"/>
    </source>
</evidence>
<sequence>MSNLQSGDLPRKVSGRVSSKASSKVFSKPPCRAQSWPIEQLPGLTPADLDQLQRCEIHSTAQLLQRTQPSQKRQALAIRLQLHPQRLNKWVALADLAQAPAIGCDYCGLLLHAGVASLAQLAATPVPRLHQQMLRLQVSMMQRPDLCPSLGLVTQWVEQAQSLIRA</sequence>
<accession>A0A951P8R1</accession>
<organism evidence="3 4">
    <name type="scientific">Pegethrix bostrychoides GSE-TBD4-15B</name>
    <dbReference type="NCBI Taxonomy" id="2839662"/>
    <lineage>
        <taxon>Bacteria</taxon>
        <taxon>Bacillati</taxon>
        <taxon>Cyanobacteriota</taxon>
        <taxon>Cyanophyceae</taxon>
        <taxon>Oculatellales</taxon>
        <taxon>Oculatellaceae</taxon>
        <taxon>Pegethrix</taxon>
    </lineage>
</organism>
<dbReference type="AlphaFoldDB" id="A0A951P8R1"/>